<evidence type="ECO:0000256" key="11">
    <source>
        <dbReference type="ARBA" id="ARBA00023014"/>
    </source>
</evidence>
<dbReference type="InterPro" id="IPR015797">
    <property type="entry name" value="NUDIX_hydrolase-like_dom_sf"/>
</dbReference>
<keyword evidence="17" id="KW-1185">Reference proteome</keyword>
<evidence type="ECO:0000256" key="1">
    <source>
        <dbReference type="ARBA" id="ARBA00000843"/>
    </source>
</evidence>
<dbReference type="GO" id="GO:0046872">
    <property type="term" value="F:metal ion binding"/>
    <property type="evidence" value="ECO:0007669"/>
    <property type="project" value="UniProtKB-KW"/>
</dbReference>
<dbReference type="GO" id="GO:0032357">
    <property type="term" value="F:oxidized purine DNA binding"/>
    <property type="evidence" value="ECO:0007669"/>
    <property type="project" value="TreeGrafter"/>
</dbReference>
<dbReference type="SUPFAM" id="SSF48150">
    <property type="entry name" value="DNA-glycosylase"/>
    <property type="match status" value="1"/>
</dbReference>
<dbReference type="GO" id="GO:0006298">
    <property type="term" value="P:mismatch repair"/>
    <property type="evidence" value="ECO:0007669"/>
    <property type="project" value="TreeGrafter"/>
</dbReference>
<evidence type="ECO:0000256" key="8">
    <source>
        <dbReference type="ARBA" id="ARBA00022763"/>
    </source>
</evidence>
<dbReference type="SUPFAM" id="SSF55811">
    <property type="entry name" value="Nudix"/>
    <property type="match status" value="1"/>
</dbReference>
<evidence type="ECO:0000256" key="12">
    <source>
        <dbReference type="ARBA" id="ARBA00023204"/>
    </source>
</evidence>
<evidence type="ECO:0000256" key="7">
    <source>
        <dbReference type="ARBA" id="ARBA00022723"/>
    </source>
</evidence>
<dbReference type="InterPro" id="IPR000445">
    <property type="entry name" value="HhH_motif"/>
</dbReference>
<dbReference type="CDD" id="cd00056">
    <property type="entry name" value="ENDO3c"/>
    <property type="match status" value="1"/>
</dbReference>
<keyword evidence="8" id="KW-0227">DNA damage</keyword>
<dbReference type="InterPro" id="IPR044298">
    <property type="entry name" value="MIG/MutY"/>
</dbReference>
<reference evidence="16 17" key="1">
    <citation type="journal article" date="2013" name="PLoS ONE">
        <title>Predicting the Proteins of Angomonas deanei, Strigomonas culicis and Their Respective Endosymbionts Reveals New Aspects of the Trypanosomatidae Family.</title>
        <authorList>
            <person name="Motta M.C."/>
            <person name="Martins A.C."/>
            <person name="de Souza S.S."/>
            <person name="Catta-Preta C.M."/>
            <person name="Silva R."/>
            <person name="Klein C.C."/>
            <person name="de Almeida L.G."/>
            <person name="de Lima Cunha O."/>
            <person name="Ciapina L.P."/>
            <person name="Brocchi M."/>
            <person name="Colabardini A.C."/>
            <person name="de Araujo Lima B."/>
            <person name="Machado C.R."/>
            <person name="de Almeida Soares C.M."/>
            <person name="Probst C.M."/>
            <person name="de Menezes C.B."/>
            <person name="Thompson C.E."/>
            <person name="Bartholomeu D.C."/>
            <person name="Gradia D.F."/>
            <person name="Pavoni D.P."/>
            <person name="Grisard E.C."/>
            <person name="Fantinatti-Garboggini F."/>
            <person name="Marchini F.K."/>
            <person name="Rodrigues-Luiz G.F."/>
            <person name="Wagner G."/>
            <person name="Goldman G.H."/>
            <person name="Fietto J.L."/>
            <person name="Elias M.C."/>
            <person name="Goldman M.H."/>
            <person name="Sagot M.F."/>
            <person name="Pereira M."/>
            <person name="Stoco P.H."/>
            <person name="de Mendonca-Neto R.P."/>
            <person name="Teixeira S.M."/>
            <person name="Maciel T.E."/>
            <person name="de Oliveira Mendes T.A."/>
            <person name="Urmenyi T.P."/>
            <person name="de Souza W."/>
            <person name="Schenkman S."/>
            <person name="de Vasconcelos A.T."/>
        </authorList>
    </citation>
    <scope>NUCLEOTIDE SEQUENCE [LARGE SCALE GENOMIC DNA]</scope>
</reference>
<dbReference type="Proteomes" id="UP000015354">
    <property type="component" value="Unassembled WGS sequence"/>
</dbReference>
<evidence type="ECO:0000256" key="9">
    <source>
        <dbReference type="ARBA" id="ARBA00022801"/>
    </source>
</evidence>
<comment type="catalytic activity">
    <reaction evidence="1">
        <text>Hydrolyzes free adenine bases from 7,8-dihydro-8-oxoguanine:adenine mismatched double-stranded DNA, leaving an apurinic site.</text>
        <dbReference type="EC" id="3.2.2.31"/>
    </reaction>
</comment>
<keyword evidence="9" id="KW-0378">Hydrolase</keyword>
<dbReference type="GO" id="GO:0000701">
    <property type="term" value="F:purine-specific mismatch base pair DNA N-glycosylase activity"/>
    <property type="evidence" value="ECO:0007669"/>
    <property type="project" value="UniProtKB-EC"/>
</dbReference>
<evidence type="ECO:0000256" key="6">
    <source>
        <dbReference type="ARBA" id="ARBA00022485"/>
    </source>
</evidence>
<dbReference type="GO" id="GO:0034039">
    <property type="term" value="F:8-oxo-7,8-dihydroguanine DNA N-glycosylase activity"/>
    <property type="evidence" value="ECO:0007669"/>
    <property type="project" value="TreeGrafter"/>
</dbReference>
<dbReference type="InterPro" id="IPR023170">
    <property type="entry name" value="HhH_base_excis_C"/>
</dbReference>
<dbReference type="PANTHER" id="PTHR42944:SF1">
    <property type="entry name" value="ADENINE DNA GLYCOSYLASE"/>
    <property type="match status" value="1"/>
</dbReference>
<name>S9V3V4_9TRYP</name>
<keyword evidence="10" id="KW-0408">Iron</keyword>
<feature type="domain" description="HhH-GPD" evidence="15">
    <location>
        <begin position="58"/>
        <end position="224"/>
    </location>
</feature>
<proteinExistence type="inferred from homology"/>
<dbReference type="InterPro" id="IPR011257">
    <property type="entry name" value="DNA_glycosylase"/>
</dbReference>
<sequence length="471" mass="50585">MLAAARGASYHTDVQRAVVDWWIEHQRRDLPWRSPHVTAATYHSKRYDPYHIWVSEVMSQQTQLGTVVRYYAAWMSHFPTIEALAAASEAEVRAVWAGMGYYRRAMYLREGARYLTERHAQQQQRGAAVGMPRSVAELLKIPGIGPYTAAAIASVCYHEPVIAVDGNVVRVLSRLRAERDVDPKKPASIKRAGEWGQELMTAGGAAPCTAPGALNQGLMELGASICRPAGAPLCGECPLKAYCGARAALLDGEITAIEGVIPLRAASSKKRVEEVVCVVHEFAGRRYAVVRRPEGGLLGGMLELPSLGHTGGATAAAAVQALRGGAAAAPRRVGQLKHVFSHIDMLVDVYHVRWPDGAEEARVCGALAAQLQAPAGAAASQPPPRSEEAKPGLARRKGTPKKTAAAATATATEEAPPPRVFVKSEAELQALAASRLLWKELHLLPDRKKQGRVTKKKTAAAAPKRSRSTAD</sequence>
<organism evidence="16 17">
    <name type="scientific">Strigomonas culicis</name>
    <dbReference type="NCBI Taxonomy" id="28005"/>
    <lineage>
        <taxon>Eukaryota</taxon>
        <taxon>Discoba</taxon>
        <taxon>Euglenozoa</taxon>
        <taxon>Kinetoplastea</taxon>
        <taxon>Metakinetoplastina</taxon>
        <taxon>Trypanosomatida</taxon>
        <taxon>Trypanosomatidae</taxon>
        <taxon>Strigomonadinae</taxon>
        <taxon>Strigomonas</taxon>
    </lineage>
</organism>
<comment type="similarity">
    <text evidence="3">Belongs to the Nth/MutY family.</text>
</comment>
<evidence type="ECO:0000256" key="13">
    <source>
        <dbReference type="ARBA" id="ARBA00023295"/>
    </source>
</evidence>
<feature type="region of interest" description="Disordered" evidence="14">
    <location>
        <begin position="444"/>
        <end position="471"/>
    </location>
</feature>
<dbReference type="Pfam" id="PF14815">
    <property type="entry name" value="NUDIX_4"/>
    <property type="match status" value="1"/>
</dbReference>
<keyword evidence="6" id="KW-0004">4Fe-4S</keyword>
<evidence type="ECO:0000313" key="16">
    <source>
        <dbReference type="EMBL" id="EPY35724.1"/>
    </source>
</evidence>
<comment type="cofactor">
    <cofactor evidence="2">
        <name>[4Fe-4S] cluster</name>
        <dbReference type="ChEBI" id="CHEBI:49883"/>
    </cofactor>
</comment>
<feature type="compositionally biased region" description="Low complexity" evidence="14">
    <location>
        <begin position="401"/>
        <end position="414"/>
    </location>
</feature>
<comment type="caution">
    <text evidence="16">The sequence shown here is derived from an EMBL/GenBank/DDBJ whole genome shotgun (WGS) entry which is preliminary data.</text>
</comment>
<accession>S9V3V4</accession>
<dbReference type="EMBL" id="ATMH01000950">
    <property type="protein sequence ID" value="EPY35724.1"/>
    <property type="molecule type" value="Genomic_DNA"/>
</dbReference>
<dbReference type="GO" id="GO:0051539">
    <property type="term" value="F:4 iron, 4 sulfur cluster binding"/>
    <property type="evidence" value="ECO:0007669"/>
    <property type="project" value="UniProtKB-KW"/>
</dbReference>
<evidence type="ECO:0000256" key="14">
    <source>
        <dbReference type="SAM" id="MobiDB-lite"/>
    </source>
</evidence>
<dbReference type="EC" id="3.2.2.31" evidence="4"/>
<feature type="compositionally biased region" description="Basic residues" evidence="14">
    <location>
        <begin position="449"/>
        <end position="471"/>
    </location>
</feature>
<dbReference type="Pfam" id="PF00730">
    <property type="entry name" value="HhH-GPD"/>
    <property type="match status" value="1"/>
</dbReference>
<dbReference type="InterPro" id="IPR029119">
    <property type="entry name" value="MutY_C"/>
</dbReference>
<keyword evidence="13" id="KW-0326">Glycosidase</keyword>
<evidence type="ECO:0000256" key="3">
    <source>
        <dbReference type="ARBA" id="ARBA00008343"/>
    </source>
</evidence>
<protein>
    <recommendedName>
        <fullName evidence="5">Adenine DNA glycosylase</fullName>
        <ecNumber evidence="4">3.2.2.31</ecNumber>
    </recommendedName>
</protein>
<keyword evidence="11" id="KW-0411">Iron-sulfur</keyword>
<keyword evidence="7" id="KW-0479">Metal-binding</keyword>
<dbReference type="OrthoDB" id="10248838at2759"/>
<dbReference type="GO" id="GO:0035485">
    <property type="term" value="F:adenine/guanine mispair binding"/>
    <property type="evidence" value="ECO:0007669"/>
    <property type="project" value="TreeGrafter"/>
</dbReference>
<evidence type="ECO:0000256" key="10">
    <source>
        <dbReference type="ARBA" id="ARBA00023004"/>
    </source>
</evidence>
<evidence type="ECO:0000256" key="4">
    <source>
        <dbReference type="ARBA" id="ARBA00012045"/>
    </source>
</evidence>
<dbReference type="FunFam" id="1.10.340.30:FF:000002">
    <property type="entry name" value="Adenine DNA glycosylase"/>
    <property type="match status" value="1"/>
</dbReference>
<evidence type="ECO:0000256" key="2">
    <source>
        <dbReference type="ARBA" id="ARBA00001966"/>
    </source>
</evidence>
<dbReference type="GO" id="GO:0005634">
    <property type="term" value="C:nucleus"/>
    <property type="evidence" value="ECO:0007669"/>
    <property type="project" value="TreeGrafter"/>
</dbReference>
<feature type="region of interest" description="Disordered" evidence="14">
    <location>
        <begin position="374"/>
        <end position="420"/>
    </location>
</feature>
<dbReference type="PANTHER" id="PTHR42944">
    <property type="entry name" value="ADENINE DNA GLYCOSYLASE"/>
    <property type="match status" value="1"/>
</dbReference>
<dbReference type="Pfam" id="PF00633">
    <property type="entry name" value="HHH"/>
    <property type="match status" value="1"/>
</dbReference>
<dbReference type="SMART" id="SM00478">
    <property type="entry name" value="ENDO3c"/>
    <property type="match status" value="1"/>
</dbReference>
<dbReference type="Gene3D" id="1.10.340.30">
    <property type="entry name" value="Hypothetical protein, domain 2"/>
    <property type="match status" value="1"/>
</dbReference>
<evidence type="ECO:0000256" key="5">
    <source>
        <dbReference type="ARBA" id="ARBA00022023"/>
    </source>
</evidence>
<keyword evidence="12" id="KW-0234">DNA repair</keyword>
<evidence type="ECO:0000313" key="17">
    <source>
        <dbReference type="Proteomes" id="UP000015354"/>
    </source>
</evidence>
<dbReference type="Gene3D" id="1.10.1670.10">
    <property type="entry name" value="Helix-hairpin-Helix base-excision DNA repair enzymes (C-terminal)"/>
    <property type="match status" value="1"/>
</dbReference>
<dbReference type="AlphaFoldDB" id="S9V3V4"/>
<dbReference type="Gene3D" id="3.90.79.10">
    <property type="entry name" value="Nucleoside Triphosphate Pyrophosphohydrolase"/>
    <property type="match status" value="1"/>
</dbReference>
<dbReference type="GO" id="GO:0006284">
    <property type="term" value="P:base-excision repair"/>
    <property type="evidence" value="ECO:0007669"/>
    <property type="project" value="InterPro"/>
</dbReference>
<evidence type="ECO:0000259" key="15">
    <source>
        <dbReference type="SMART" id="SM00478"/>
    </source>
</evidence>
<gene>
    <name evidence="16" type="ORF">STCU_00950</name>
</gene>
<dbReference type="InterPro" id="IPR003265">
    <property type="entry name" value="HhH-GPD_domain"/>
</dbReference>